<organism evidence="2 3">
    <name type="scientific">Streptosporangium canum</name>
    <dbReference type="NCBI Taxonomy" id="324952"/>
    <lineage>
        <taxon>Bacteria</taxon>
        <taxon>Bacillati</taxon>
        <taxon>Actinomycetota</taxon>
        <taxon>Actinomycetes</taxon>
        <taxon>Streptosporangiales</taxon>
        <taxon>Streptosporangiaceae</taxon>
        <taxon>Streptosporangium</taxon>
    </lineage>
</organism>
<evidence type="ECO:0000256" key="1">
    <source>
        <dbReference type="SAM" id="Phobius"/>
    </source>
</evidence>
<reference evidence="3" key="1">
    <citation type="submission" date="2016-10" db="EMBL/GenBank/DDBJ databases">
        <authorList>
            <person name="Varghese N."/>
            <person name="Submissions S."/>
        </authorList>
    </citation>
    <scope>NUCLEOTIDE SEQUENCE [LARGE SCALE GENOMIC DNA]</scope>
    <source>
        <strain evidence="3">CGMCC 4.2126</strain>
    </source>
</reference>
<dbReference type="RefSeq" id="WP_093892028.1">
    <property type="nucleotide sequence ID" value="NZ_FOQY01000054.1"/>
</dbReference>
<evidence type="ECO:0008006" key="4">
    <source>
        <dbReference type="Google" id="ProtNLM"/>
    </source>
</evidence>
<feature type="transmembrane region" description="Helical" evidence="1">
    <location>
        <begin position="58"/>
        <end position="82"/>
    </location>
</feature>
<keyword evidence="1" id="KW-0812">Transmembrane</keyword>
<keyword evidence="3" id="KW-1185">Reference proteome</keyword>
<gene>
    <name evidence="2" type="ORF">SAMN05216275_1546</name>
</gene>
<sequence>MKAISALWPAVRRRVDVPEGGAAIGYDRGLRVILWAMVVTSPLELVVVHHLLPWEWARWAHLVVMAAAALWSLGFIASLWVYPHAVDDERLRIRFGGLLDVVIPVRLIESVRAERVSKGQSKLAEVVGETLSVEVGGMTNLVVRLREPHEVNGFGRVRAVRFTADDPREAVRQVTRYISRSETLGQDGGEAG</sequence>
<evidence type="ECO:0000313" key="2">
    <source>
        <dbReference type="EMBL" id="SFL10051.1"/>
    </source>
</evidence>
<keyword evidence="1" id="KW-0472">Membrane</keyword>
<dbReference type="Proteomes" id="UP000199111">
    <property type="component" value="Unassembled WGS sequence"/>
</dbReference>
<feature type="transmembrane region" description="Helical" evidence="1">
    <location>
        <begin position="32"/>
        <end position="52"/>
    </location>
</feature>
<dbReference type="GeneID" id="96303519"/>
<dbReference type="EMBL" id="FOQY01000054">
    <property type="protein sequence ID" value="SFL10051.1"/>
    <property type="molecule type" value="Genomic_DNA"/>
</dbReference>
<protein>
    <recommendedName>
        <fullName evidence="4">DUF304 domain-containing protein</fullName>
    </recommendedName>
</protein>
<evidence type="ECO:0000313" key="3">
    <source>
        <dbReference type="Proteomes" id="UP000199111"/>
    </source>
</evidence>
<proteinExistence type="predicted"/>
<accession>A0A1I4F0Y4</accession>
<name>A0A1I4F0Y4_9ACTN</name>
<dbReference type="AlphaFoldDB" id="A0A1I4F0Y4"/>
<keyword evidence="1" id="KW-1133">Transmembrane helix</keyword>